<evidence type="ECO:0008006" key="3">
    <source>
        <dbReference type="Google" id="ProtNLM"/>
    </source>
</evidence>
<dbReference type="STRING" id="105984.A0A427XKX3"/>
<gene>
    <name evidence="1" type="ORF">EHS24_001562</name>
</gene>
<evidence type="ECO:0000313" key="1">
    <source>
        <dbReference type="EMBL" id="RSH79510.1"/>
    </source>
</evidence>
<dbReference type="RefSeq" id="XP_028474657.1">
    <property type="nucleotide sequence ID" value="XM_028617350.1"/>
</dbReference>
<dbReference type="SUPFAM" id="SSF53474">
    <property type="entry name" value="alpha/beta-Hydrolases"/>
    <property type="match status" value="1"/>
</dbReference>
<evidence type="ECO:0000313" key="2">
    <source>
        <dbReference type="Proteomes" id="UP000279236"/>
    </source>
</evidence>
<organism evidence="1 2">
    <name type="scientific">Apiotrichum porosum</name>
    <dbReference type="NCBI Taxonomy" id="105984"/>
    <lineage>
        <taxon>Eukaryota</taxon>
        <taxon>Fungi</taxon>
        <taxon>Dikarya</taxon>
        <taxon>Basidiomycota</taxon>
        <taxon>Agaricomycotina</taxon>
        <taxon>Tremellomycetes</taxon>
        <taxon>Trichosporonales</taxon>
        <taxon>Trichosporonaceae</taxon>
        <taxon>Apiotrichum</taxon>
    </lineage>
</organism>
<dbReference type="Proteomes" id="UP000279236">
    <property type="component" value="Unassembled WGS sequence"/>
</dbReference>
<reference evidence="1 2" key="1">
    <citation type="submission" date="2018-11" db="EMBL/GenBank/DDBJ databases">
        <title>Genome sequence of Apiotrichum porosum DSM 27194.</title>
        <authorList>
            <person name="Aliyu H."/>
            <person name="Gorte O."/>
            <person name="Ochsenreither K."/>
        </authorList>
    </citation>
    <scope>NUCLEOTIDE SEQUENCE [LARGE SCALE GENOMIC DNA]</scope>
    <source>
        <strain evidence="1 2">DSM 27194</strain>
    </source>
</reference>
<name>A0A427XKX3_9TREE</name>
<dbReference type="PANTHER" id="PTHR47381">
    <property type="entry name" value="ALPHA/BETA-HYDROLASES SUPERFAMILY PROTEIN"/>
    <property type="match status" value="1"/>
</dbReference>
<proteinExistence type="predicted"/>
<keyword evidence="2" id="KW-1185">Reference proteome</keyword>
<dbReference type="EMBL" id="RSCE01000010">
    <property type="protein sequence ID" value="RSH79510.1"/>
    <property type="molecule type" value="Genomic_DNA"/>
</dbReference>
<dbReference type="InterPro" id="IPR029058">
    <property type="entry name" value="AB_hydrolase_fold"/>
</dbReference>
<dbReference type="OrthoDB" id="2152248at2759"/>
<dbReference type="GeneID" id="39586105"/>
<comment type="caution">
    <text evidence="1">The sequence shown here is derived from an EMBL/GenBank/DDBJ whole genome shotgun (WGS) entry which is preliminary data.</text>
</comment>
<accession>A0A427XKX3</accession>
<dbReference type="Gene3D" id="3.40.50.1820">
    <property type="entry name" value="alpha/beta hydrolase"/>
    <property type="match status" value="1"/>
</dbReference>
<sequence length="307" mass="33809">MSTPKPANGAGARVPEHMSDAHVMDYTILNCGHPIVSKHEVVIGDLPVYVHGLDGIQGTETVQFIAHGWANQAKTMDHMASGLIGEIHRMEAASGKPRVRDVLVVTLDQRNHGERVRVKVTNFDIEPTRLITMATIVTGGKVDHQYAMDFLPAVLFPDGEREIVEFMSVGISMGGHVTWWLLREDPRIKIGVPMITLPSEALGGLLTARVAKLKAQGINTYMPESIKQGFYNPTTQQYKGKKILSVHGKLDKLIPLRFAQPKLDEILAQDSSGKDIQQHIQEGKGHAVSPEMVSKAAEWVYIHGFCS</sequence>
<dbReference type="PANTHER" id="PTHR47381:SF3">
    <property type="entry name" value="ALPHA_BETA-HYDROLASES SUPERFAMILY PROTEIN"/>
    <property type="match status" value="1"/>
</dbReference>
<protein>
    <recommendedName>
        <fullName evidence="3">Peptidase S9 prolyl oligopeptidase catalytic domain-containing protein</fullName>
    </recommendedName>
</protein>
<dbReference type="AlphaFoldDB" id="A0A427XKX3"/>